<dbReference type="GO" id="GO:0006508">
    <property type="term" value="P:proteolysis"/>
    <property type="evidence" value="ECO:0007669"/>
    <property type="project" value="UniProtKB-KW"/>
</dbReference>
<gene>
    <name evidence="9" type="ORF">bsdtb5_11790</name>
</gene>
<evidence type="ECO:0000256" key="4">
    <source>
        <dbReference type="ARBA" id="ARBA00022692"/>
    </source>
</evidence>
<organism evidence="9 10">
    <name type="scientific">Anaeromicropila herbilytica</name>
    <dbReference type="NCBI Taxonomy" id="2785025"/>
    <lineage>
        <taxon>Bacteria</taxon>
        <taxon>Bacillati</taxon>
        <taxon>Bacillota</taxon>
        <taxon>Clostridia</taxon>
        <taxon>Lachnospirales</taxon>
        <taxon>Lachnospiraceae</taxon>
        <taxon>Anaeromicropila</taxon>
    </lineage>
</organism>
<feature type="transmembrane region" description="Helical" evidence="8">
    <location>
        <begin position="171"/>
        <end position="189"/>
    </location>
</feature>
<keyword evidence="5 8" id="KW-0378">Hydrolase</keyword>
<keyword evidence="1 8" id="KW-1003">Cell membrane</keyword>
<keyword evidence="2 8" id="KW-0673">Quorum sensing</keyword>
<evidence type="ECO:0000256" key="2">
    <source>
        <dbReference type="ARBA" id="ARBA00022654"/>
    </source>
</evidence>
<keyword evidence="7 8" id="KW-0472">Membrane</keyword>
<dbReference type="EMBL" id="AP024169">
    <property type="protein sequence ID" value="BCN29884.1"/>
    <property type="molecule type" value="Genomic_DNA"/>
</dbReference>
<keyword evidence="10" id="KW-1185">Reference proteome</keyword>
<dbReference type="SMART" id="SM00793">
    <property type="entry name" value="AgrB"/>
    <property type="match status" value="1"/>
</dbReference>
<dbReference type="HAMAP" id="MF_00784">
    <property type="entry name" value="AgrB"/>
    <property type="match status" value="1"/>
</dbReference>
<dbReference type="InterPro" id="IPR006741">
    <property type="entry name" value="AgrB"/>
</dbReference>
<feature type="transmembrane region" description="Helical" evidence="8">
    <location>
        <begin position="41"/>
        <end position="65"/>
    </location>
</feature>
<dbReference type="Pfam" id="PF04647">
    <property type="entry name" value="AgrB"/>
    <property type="match status" value="1"/>
</dbReference>
<protein>
    <recommendedName>
        <fullName evidence="8">Putative AgrB-like protein</fullName>
        <ecNumber evidence="8">3.4.-.-</ecNumber>
    </recommendedName>
</protein>
<dbReference type="GO" id="GO:0008233">
    <property type="term" value="F:peptidase activity"/>
    <property type="evidence" value="ECO:0007669"/>
    <property type="project" value="UniProtKB-UniRule"/>
</dbReference>
<comment type="function">
    <text evidence="8">May be involved in the proteolytic processing of a quorum sensing system signal molecule precursor.</text>
</comment>
<dbReference type="GO" id="GO:0005886">
    <property type="term" value="C:plasma membrane"/>
    <property type="evidence" value="ECO:0007669"/>
    <property type="project" value="UniProtKB-SubCell"/>
</dbReference>
<keyword evidence="4 8" id="KW-0812">Transmembrane</keyword>
<evidence type="ECO:0000256" key="5">
    <source>
        <dbReference type="ARBA" id="ARBA00022801"/>
    </source>
</evidence>
<keyword evidence="3 8" id="KW-0645">Protease</keyword>
<name>A0A7R7ICG2_9FIRM</name>
<evidence type="ECO:0000256" key="7">
    <source>
        <dbReference type="ARBA" id="ARBA00023136"/>
    </source>
</evidence>
<comment type="subcellular location">
    <subcellularLocation>
        <location evidence="8">Cell membrane</location>
        <topology evidence="8">Multi-pass membrane protein</topology>
    </subcellularLocation>
</comment>
<sequence length="205" mass="24023">MKEMIKEIANRLSNRLNKDMQLEGIDKIKLEYGTEIIVNNVFHILIVSALAIQFGMFQEVFIMLLSFKLCRGQAHGLHAKNLKRCMLYSCILILLTPYIAQRMVLPWYAYIIIFILFFIAFSLYAPADTEKNPIIGDKVRQRLRMKVLSIYVILFLLVFCIPIDWIKNCIVYGITLEVISILPITYKILGKRRNNYEKYEKDFAN</sequence>
<evidence type="ECO:0000256" key="6">
    <source>
        <dbReference type="ARBA" id="ARBA00022989"/>
    </source>
</evidence>
<dbReference type="KEGG" id="ahb:bsdtb5_11790"/>
<feature type="transmembrane region" description="Helical" evidence="8">
    <location>
        <begin position="107"/>
        <end position="127"/>
    </location>
</feature>
<evidence type="ECO:0000313" key="9">
    <source>
        <dbReference type="EMBL" id="BCN29884.1"/>
    </source>
</evidence>
<dbReference type="Proteomes" id="UP000595897">
    <property type="component" value="Chromosome"/>
</dbReference>
<dbReference type="EC" id="3.4.-.-" evidence="8"/>
<evidence type="ECO:0000256" key="8">
    <source>
        <dbReference type="HAMAP-Rule" id="MF_00784"/>
    </source>
</evidence>
<feature type="transmembrane region" description="Helical" evidence="8">
    <location>
        <begin position="148"/>
        <end position="165"/>
    </location>
</feature>
<accession>A0A7R7ICG2</accession>
<dbReference type="GO" id="GO:0009372">
    <property type="term" value="P:quorum sensing"/>
    <property type="evidence" value="ECO:0007669"/>
    <property type="project" value="UniProtKB-UniRule"/>
</dbReference>
<dbReference type="AlphaFoldDB" id="A0A7R7ICG2"/>
<keyword evidence="6 8" id="KW-1133">Transmembrane helix</keyword>
<proteinExistence type="inferred from homology"/>
<evidence type="ECO:0000256" key="3">
    <source>
        <dbReference type="ARBA" id="ARBA00022670"/>
    </source>
</evidence>
<evidence type="ECO:0000313" key="10">
    <source>
        <dbReference type="Proteomes" id="UP000595897"/>
    </source>
</evidence>
<evidence type="ECO:0000256" key="1">
    <source>
        <dbReference type="ARBA" id="ARBA00022475"/>
    </source>
</evidence>
<comment type="similarity">
    <text evidence="8">Belongs to the AgrB family.</text>
</comment>
<reference evidence="9 10" key="1">
    <citation type="submission" date="2020-11" db="EMBL/GenBank/DDBJ databases">
        <title>Draft genome sequencing of a Lachnospiraceae strain isolated from anoxic soil subjected to BSD treatment.</title>
        <authorList>
            <person name="Uek A."/>
            <person name="Tonouchi A."/>
        </authorList>
    </citation>
    <scope>NUCLEOTIDE SEQUENCE [LARGE SCALE GENOMIC DNA]</scope>
    <source>
        <strain evidence="9 10">TB5</strain>
    </source>
</reference>